<evidence type="ECO:0000256" key="3">
    <source>
        <dbReference type="ARBA" id="ARBA00008793"/>
    </source>
</evidence>
<dbReference type="PANTHER" id="PTHR14145:SF2">
    <property type="entry name" value="COP9 SIGNALOSOME COMPLEX SUBUNIT 1"/>
    <property type="match status" value="1"/>
</dbReference>
<dbReference type="InterPro" id="IPR045135">
    <property type="entry name" value="Rpn7_N"/>
</dbReference>
<organism evidence="12 13">
    <name type="scientific">Blumeria hordei</name>
    <name type="common">Barley powdery mildew</name>
    <name type="synonym">Blumeria graminis f. sp. hordei</name>
    <dbReference type="NCBI Taxonomy" id="2867405"/>
    <lineage>
        <taxon>Eukaryota</taxon>
        <taxon>Fungi</taxon>
        <taxon>Dikarya</taxon>
        <taxon>Ascomycota</taxon>
        <taxon>Pezizomycotina</taxon>
        <taxon>Leotiomycetes</taxon>
        <taxon>Erysiphales</taxon>
        <taxon>Erysiphaceae</taxon>
        <taxon>Blumeria</taxon>
    </lineage>
</organism>
<keyword evidence="6" id="KW-0736">Signalosome</keyword>
<evidence type="ECO:0000256" key="7">
    <source>
        <dbReference type="ARBA" id="ARBA00023242"/>
    </source>
</evidence>
<dbReference type="PANTHER" id="PTHR14145">
    <property type="entry name" value="26S PROTESOME SUBUNIT 6"/>
    <property type="match status" value="1"/>
</dbReference>
<dbReference type="SUPFAM" id="SSF46785">
    <property type="entry name" value="Winged helix' DNA-binding domain"/>
    <property type="match status" value="1"/>
</dbReference>
<dbReference type="AlphaFoldDB" id="A0A383UU34"/>
<dbReference type="GO" id="GO:0008180">
    <property type="term" value="C:COP9 signalosome"/>
    <property type="evidence" value="ECO:0007669"/>
    <property type="project" value="UniProtKB-KW"/>
</dbReference>
<proteinExistence type="inferred from homology"/>
<dbReference type="VEuPathDB" id="FungiDB:BLGHR1_14658"/>
<evidence type="ECO:0000256" key="6">
    <source>
        <dbReference type="ARBA" id="ARBA00022790"/>
    </source>
</evidence>
<sequence length="452" mass="51903">MDSPATKLPRFDIDSYVSNYQGRTRFERLFHIGTNSTILRVEALKAAIHEAKNGKDIKRYLDACIELEKARPNEPEAIKDEAWIERVKSTNQKETQSLEAELKQYKNNLIKESIRMGNEDLGKHYLAIGELGKAYDAFGRMRQDAVVPKHIIEVCQHLIDISVEQRNWLAVISCVQKLKQVMTLKKEERPFQPYLCAAEGLASIDSGKYQQAANIFLLSEPGLGPNFNTIISPNDIAVYGGLCALATFGRKELRTRVLDNSNFRTYLELEPHIRRAVNFFVNSRYDSCLEILEAYHTDFYLDIYLQKHVDELYKLVRRKCIVQYFIPFSCVTIDSLNAAFAAPGIDIEKELVTMIEGQDLDARIDTQNRLLISVPSAPRHALQTYTLESARRFEDEARLRIQHMNIYDAGLEINSSQSGLDGFDEIHEPRSRREKQSSGYHRNFKAMAEKRE</sequence>
<dbReference type="InterPro" id="IPR036390">
    <property type="entry name" value="WH_DNA-bd_sf"/>
</dbReference>
<dbReference type="Proteomes" id="UP000275772">
    <property type="component" value="Unassembled WGS sequence"/>
</dbReference>
<keyword evidence="7" id="KW-0539">Nucleus</keyword>
<comment type="similarity">
    <text evidence="3">Belongs to the CSN1 family.</text>
</comment>
<feature type="coiled-coil region" evidence="9">
    <location>
        <begin position="88"/>
        <end position="115"/>
    </location>
</feature>
<evidence type="ECO:0000256" key="2">
    <source>
        <dbReference type="ARBA" id="ARBA00004496"/>
    </source>
</evidence>
<dbReference type="Pfam" id="PF01399">
    <property type="entry name" value="PCI"/>
    <property type="match status" value="1"/>
</dbReference>
<dbReference type="InterPro" id="IPR019585">
    <property type="entry name" value="Rpn7/CSN1"/>
</dbReference>
<evidence type="ECO:0000256" key="10">
    <source>
        <dbReference type="SAM" id="MobiDB-lite"/>
    </source>
</evidence>
<comment type="subunit">
    <text evidence="4">Component of the COP9 signalosome (CSN) complex.</text>
</comment>
<evidence type="ECO:0000256" key="4">
    <source>
        <dbReference type="ARBA" id="ARBA00011098"/>
    </source>
</evidence>
<evidence type="ECO:0000313" key="12">
    <source>
        <dbReference type="EMBL" id="SZF03864.1"/>
    </source>
</evidence>
<reference evidence="12 13" key="1">
    <citation type="submission" date="2017-11" db="EMBL/GenBank/DDBJ databases">
        <authorList>
            <person name="Kracher B."/>
        </authorList>
    </citation>
    <scope>NUCLEOTIDE SEQUENCE [LARGE SCALE GENOMIC DNA]</scope>
    <source>
        <strain evidence="12 13">RACE1</strain>
    </source>
</reference>
<gene>
    <name evidence="12" type="ORF">BLGHR1_14658</name>
</gene>
<keyword evidence="9" id="KW-0175">Coiled coil</keyword>
<name>A0A383UU34_BLUHO</name>
<feature type="region of interest" description="Disordered" evidence="10">
    <location>
        <begin position="420"/>
        <end position="452"/>
    </location>
</feature>
<dbReference type="Gene3D" id="1.25.40.570">
    <property type="match status" value="1"/>
</dbReference>
<comment type="subcellular location">
    <subcellularLocation>
        <location evidence="2">Cytoplasm</location>
    </subcellularLocation>
    <subcellularLocation>
        <location evidence="1">Nucleus</location>
    </subcellularLocation>
</comment>
<protein>
    <recommendedName>
        <fullName evidence="8">COP9 signalosome complex subunit 1</fullName>
    </recommendedName>
</protein>
<dbReference type="GO" id="GO:0005737">
    <property type="term" value="C:cytoplasm"/>
    <property type="evidence" value="ECO:0007669"/>
    <property type="project" value="UniProtKB-SubCell"/>
</dbReference>
<evidence type="ECO:0000256" key="5">
    <source>
        <dbReference type="ARBA" id="ARBA00022490"/>
    </source>
</evidence>
<dbReference type="EMBL" id="UNSH01000060">
    <property type="protein sequence ID" value="SZF03864.1"/>
    <property type="molecule type" value="Genomic_DNA"/>
</dbReference>
<evidence type="ECO:0000313" key="13">
    <source>
        <dbReference type="Proteomes" id="UP000275772"/>
    </source>
</evidence>
<dbReference type="SMART" id="SM00088">
    <property type="entry name" value="PINT"/>
    <property type="match status" value="1"/>
</dbReference>
<dbReference type="InterPro" id="IPR000717">
    <property type="entry name" value="PCI_dom"/>
</dbReference>
<evidence type="ECO:0000256" key="9">
    <source>
        <dbReference type="SAM" id="Coils"/>
    </source>
</evidence>
<evidence type="ECO:0000259" key="11">
    <source>
        <dbReference type="PROSITE" id="PS50250"/>
    </source>
</evidence>
<feature type="domain" description="PCI" evidence="11">
    <location>
        <begin position="209"/>
        <end position="378"/>
    </location>
</feature>
<dbReference type="Pfam" id="PF10602">
    <property type="entry name" value="RPN7"/>
    <property type="match status" value="1"/>
</dbReference>
<dbReference type="PROSITE" id="PS50250">
    <property type="entry name" value="PCI"/>
    <property type="match status" value="1"/>
</dbReference>
<evidence type="ECO:0000256" key="8">
    <source>
        <dbReference type="ARBA" id="ARBA00067814"/>
    </source>
</evidence>
<dbReference type="FunFam" id="1.25.40.570:FF:000022">
    <property type="entry name" value="COP9 signalosome complex subunit 1"/>
    <property type="match status" value="1"/>
</dbReference>
<accession>A0A383UU34</accession>
<feature type="compositionally biased region" description="Basic and acidic residues" evidence="10">
    <location>
        <begin position="424"/>
        <end position="436"/>
    </location>
</feature>
<evidence type="ECO:0000256" key="1">
    <source>
        <dbReference type="ARBA" id="ARBA00004123"/>
    </source>
</evidence>
<keyword evidence="5" id="KW-0963">Cytoplasm</keyword>